<reference evidence="1" key="1">
    <citation type="submission" date="2018-03" db="EMBL/GenBank/DDBJ databases">
        <title>Complete genome sequence analysis of Enterobacteria phage IME347.</title>
        <authorList>
            <person name="Li P."/>
            <person name="Wang J."/>
            <person name="Tong Y."/>
        </authorList>
    </citation>
    <scope>NUCLEOTIDE SEQUENCE [LARGE SCALE GENOMIC DNA]</scope>
</reference>
<evidence type="ECO:0000313" key="2">
    <source>
        <dbReference type="Proteomes" id="UP000247217"/>
    </source>
</evidence>
<keyword evidence="2" id="KW-1185">Reference proteome</keyword>
<name>A0A2S1GS41_9CAUD</name>
<dbReference type="GeneID" id="54991344"/>
<dbReference type="RefSeq" id="YP_009800839.1">
    <property type="nucleotide sequence ID" value="NC_047960.1"/>
</dbReference>
<proteinExistence type="predicted"/>
<sequence>MKKVTVKLLNHGGYDGLKGVEFPQVVEGFEHPTLDYIDVPFEELERIGYDKAKGRCCGNLPDCAEGSPCLTFFKFSEAEVIA</sequence>
<protein>
    <submittedName>
        <fullName evidence="1">Uncharacterized protein</fullName>
    </submittedName>
</protein>
<organism evidence="1">
    <name type="scientific">Escherichia phage vB_EcoS_IME347</name>
    <dbReference type="NCBI Taxonomy" id="2496546"/>
    <lineage>
        <taxon>Viruses</taxon>
        <taxon>Duplodnaviria</taxon>
        <taxon>Heunggongvirae</taxon>
        <taxon>Uroviricota</taxon>
        <taxon>Caudoviricetes</taxon>
        <taxon>Drexlerviridae</taxon>
        <taxon>Tunavirinae</taxon>
        <taxon>Badaguanvirus</taxon>
        <taxon>Badaguanvirus IME347</taxon>
    </lineage>
</organism>
<dbReference type="Proteomes" id="UP000247217">
    <property type="component" value="Segment"/>
</dbReference>
<evidence type="ECO:0000313" key="1">
    <source>
        <dbReference type="EMBL" id="AWD92203.1"/>
    </source>
</evidence>
<accession>A0A2S1GS41</accession>
<dbReference type="EMBL" id="MH051918">
    <property type="protein sequence ID" value="AWD92203.1"/>
    <property type="molecule type" value="Genomic_DNA"/>
</dbReference>
<dbReference type="KEGG" id="vg:54991344"/>